<proteinExistence type="predicted"/>
<dbReference type="Gene3D" id="2.102.10.10">
    <property type="entry name" value="Rieske [2Fe-2S] iron-sulphur domain"/>
    <property type="match status" value="1"/>
</dbReference>
<sequence>MTVTIGLYFLFSGMAPTADVEAHYENRPGTVRIASWKPGDARLLKVKGKPVTIWRRDLAEMASAMAQFDPSVPLEEWSGLLESGSLKQELGPEVFARLEWFIVSLISTAGLGCIILAKTGNYAGFFDPCAGVHYDMWGRPQKGPTNEILVVPPHRTNVEGQFVVIDTSRLPAPK</sequence>
<dbReference type="EC" id="1.10.2.2" evidence="1"/>
<gene>
    <name evidence="1" type="primary">petA_1</name>
    <name evidence="1" type="ORF">RUE5091_00789</name>
</gene>
<organism evidence="1 2">
    <name type="scientific">Ruegeria denitrificans</name>
    <dbReference type="NCBI Taxonomy" id="1715692"/>
    <lineage>
        <taxon>Bacteria</taxon>
        <taxon>Pseudomonadati</taxon>
        <taxon>Pseudomonadota</taxon>
        <taxon>Alphaproteobacteria</taxon>
        <taxon>Rhodobacterales</taxon>
        <taxon>Roseobacteraceae</taxon>
        <taxon>Ruegeria</taxon>
    </lineage>
</organism>
<name>A0A0N7M8M1_9RHOB</name>
<dbReference type="InterPro" id="IPR036922">
    <property type="entry name" value="Rieske_2Fe-2S_sf"/>
</dbReference>
<dbReference type="EMBL" id="CYUD01000002">
    <property type="protein sequence ID" value="CUJ88915.1"/>
    <property type="molecule type" value="Genomic_DNA"/>
</dbReference>
<dbReference type="GO" id="GO:0016491">
    <property type="term" value="F:oxidoreductase activity"/>
    <property type="evidence" value="ECO:0007669"/>
    <property type="project" value="UniProtKB-KW"/>
</dbReference>
<dbReference type="STRING" id="1715692.RUE5091_00789"/>
<dbReference type="InterPro" id="IPR014349">
    <property type="entry name" value="Rieske_Fe-S_prot"/>
</dbReference>
<keyword evidence="1" id="KW-0560">Oxidoreductase</keyword>
<dbReference type="AlphaFoldDB" id="A0A0N7M8M1"/>
<reference evidence="2" key="1">
    <citation type="submission" date="2015-09" db="EMBL/GenBank/DDBJ databases">
        <authorList>
            <person name="Rodrigo-Torres L."/>
            <person name="Arahal D.R."/>
        </authorList>
    </citation>
    <scope>NUCLEOTIDE SEQUENCE [LARGE SCALE GENOMIC DNA]</scope>
    <source>
        <strain evidence="2">CECT 5091</strain>
    </source>
</reference>
<accession>A0A0N7M8M1</accession>
<protein>
    <submittedName>
        <fullName evidence="1">Ubiquinol-cytochrome c reductase iron-sulfur subunit</fullName>
        <ecNumber evidence="1">1.10.2.2</ecNumber>
    </submittedName>
</protein>
<keyword evidence="2" id="KW-1185">Reference proteome</keyword>
<evidence type="ECO:0000313" key="1">
    <source>
        <dbReference type="EMBL" id="CUJ88915.1"/>
    </source>
</evidence>
<dbReference type="Proteomes" id="UP000051260">
    <property type="component" value="Unassembled WGS sequence"/>
</dbReference>
<dbReference type="PANTHER" id="PTHR10134">
    <property type="entry name" value="CYTOCHROME B-C1 COMPLEX SUBUNIT RIESKE, MITOCHONDRIAL"/>
    <property type="match status" value="1"/>
</dbReference>
<dbReference type="GO" id="GO:0051537">
    <property type="term" value="F:2 iron, 2 sulfur cluster binding"/>
    <property type="evidence" value="ECO:0007669"/>
    <property type="project" value="InterPro"/>
</dbReference>
<evidence type="ECO:0000313" key="2">
    <source>
        <dbReference type="Proteomes" id="UP000051260"/>
    </source>
</evidence>